<gene>
    <name evidence="10" type="ORF">CLODIP_2_CD07092</name>
</gene>
<dbReference type="OrthoDB" id="5860513at2759"/>
<dbReference type="EMBL" id="CADEPI010000201">
    <property type="protein sequence ID" value="CAB3380131.1"/>
    <property type="molecule type" value="Genomic_DNA"/>
</dbReference>
<dbReference type="PANTHER" id="PTHR19302">
    <property type="entry name" value="GAMMA TUBULIN COMPLEX PROTEIN"/>
    <property type="match status" value="1"/>
</dbReference>
<comment type="caution">
    <text evidence="10">The sequence shown here is derived from an EMBL/GenBank/DDBJ whole genome shotgun (WGS) entry which is preliminary data.</text>
</comment>
<dbReference type="GO" id="GO:0007020">
    <property type="term" value="P:microtubule nucleation"/>
    <property type="evidence" value="ECO:0007669"/>
    <property type="project" value="InterPro"/>
</dbReference>
<dbReference type="GO" id="GO:0043015">
    <property type="term" value="F:gamma-tubulin binding"/>
    <property type="evidence" value="ECO:0007669"/>
    <property type="project" value="InterPro"/>
</dbReference>
<dbReference type="Proteomes" id="UP000494165">
    <property type="component" value="Unassembled WGS sequence"/>
</dbReference>
<keyword evidence="3" id="KW-0963">Cytoplasm</keyword>
<dbReference type="InterPro" id="IPR041470">
    <property type="entry name" value="GCP_N"/>
</dbReference>
<protein>
    <recommendedName>
        <fullName evidence="12">Gamma-tubulin complex component</fullName>
    </recommendedName>
</protein>
<dbReference type="Pfam" id="PF17681">
    <property type="entry name" value="GCP_N_terminal"/>
    <property type="match status" value="1"/>
</dbReference>
<dbReference type="Gene3D" id="1.20.120.1900">
    <property type="entry name" value="Gamma-tubulin complex, C-terminal domain"/>
    <property type="match status" value="1"/>
</dbReference>
<dbReference type="GO" id="GO:0051321">
    <property type="term" value="P:meiotic cell cycle"/>
    <property type="evidence" value="ECO:0007669"/>
    <property type="project" value="TreeGrafter"/>
</dbReference>
<dbReference type="GO" id="GO:0051225">
    <property type="term" value="P:spindle assembly"/>
    <property type="evidence" value="ECO:0007669"/>
    <property type="project" value="TreeGrafter"/>
</dbReference>
<name>A0A8S1DHF1_9INSE</name>
<evidence type="ECO:0000259" key="8">
    <source>
        <dbReference type="Pfam" id="PF04130"/>
    </source>
</evidence>
<dbReference type="PANTHER" id="PTHR19302:SF14">
    <property type="entry name" value="GAMMA-TUBULIN COMPLEX COMPONENT 3"/>
    <property type="match status" value="1"/>
</dbReference>
<feature type="domain" description="Gamma tubulin complex component protein N-terminal" evidence="9">
    <location>
        <begin position="198"/>
        <end position="485"/>
    </location>
</feature>
<dbReference type="Pfam" id="PF04130">
    <property type="entry name" value="GCP_C_terminal"/>
    <property type="match status" value="1"/>
</dbReference>
<organism evidence="10 11">
    <name type="scientific">Cloeon dipterum</name>
    <dbReference type="NCBI Taxonomy" id="197152"/>
    <lineage>
        <taxon>Eukaryota</taxon>
        <taxon>Metazoa</taxon>
        <taxon>Ecdysozoa</taxon>
        <taxon>Arthropoda</taxon>
        <taxon>Hexapoda</taxon>
        <taxon>Insecta</taxon>
        <taxon>Pterygota</taxon>
        <taxon>Palaeoptera</taxon>
        <taxon>Ephemeroptera</taxon>
        <taxon>Pisciforma</taxon>
        <taxon>Baetidae</taxon>
        <taxon>Cloeon</taxon>
    </lineage>
</organism>
<dbReference type="InterPro" id="IPR042241">
    <property type="entry name" value="GCP_C_sf"/>
</dbReference>
<proteinExistence type="inferred from homology"/>
<keyword evidence="6" id="KW-0175">Coiled coil</keyword>
<dbReference type="GO" id="GO:0051011">
    <property type="term" value="F:microtubule minus-end binding"/>
    <property type="evidence" value="ECO:0007669"/>
    <property type="project" value="TreeGrafter"/>
</dbReference>
<sequence>MASSKKISDESLQKLCKAGTAKQPGSYARWYAYVSQELANAPQHDGGCGDFDYSIEQHLVKENRQDDLLRFAELKRRLYETSIVEKKDELLRFFAMMCYFRVNGVQKKITAERTRSESETDVKQLGSGDFAFLRHTPGGDSEKSPGFQQGFSPLRHIEPNHSHISRRESLAESISSNISSRSAVCRNLESRYSQHDLIREVIFAFNGIGGSVFKDDCGDGTFRISQKLEGSLRQHASHLAEIGTLNFKIRKIIDSVPHIGAPYCLTALVSAIRDQLHEFSRLITNLEAQLRQSSRESPMSLLQIRIITHQPKCHLQWLATVANECKDKKGGALLSTLHMLVQHGDPKVREWLTPLLTAASAPFYSILSEWLERGTLKDPHMEFFISADNETIVNNFWQRKYSLRESMRPSFISQAQANMVLTTGKSVAFLTQCCGKVPKDFKIPGLQEAIENCSDKLWEVDGALQVCIEVAHRDFSKEALVVMMQDGKLALHLQAMRRYMLLGSGDFIKSLMECAAEELNKKAGNLMTHTLTPKLETAIRSTNAQYEDEDVLNRLDVKLLYMCNEEYGWDIFSLQYCIDGPIAMIFPPEVKVKYLSLFNALWRAKRMEWLLSNMWRSQAISARELRKMTEIGPLIRELSVLISEMNQFMRQMQYYLLFECVECQWSLLQAAINQAASLDDIIQAHSKFLDNILKSCFLDEKNFSKESQHLTLILRHIYNYILDVCKLEAEFDKLINTEFQRRKDLEKRYEQLEEASMYGITKDDEEKEKYALKRFSNAITKIQVTLVLNADGYREKVKTFLLALASHPNEDLQFLSLRLDFNEYYKTLDKRLSAPHTLSYRRRSSLMAPYVNMTVSAEF</sequence>
<evidence type="ECO:0008006" key="12">
    <source>
        <dbReference type="Google" id="ProtNLM"/>
    </source>
</evidence>
<accession>A0A8S1DHF1</accession>
<dbReference type="AlphaFoldDB" id="A0A8S1DHF1"/>
<evidence type="ECO:0000313" key="11">
    <source>
        <dbReference type="Proteomes" id="UP000494165"/>
    </source>
</evidence>
<evidence type="ECO:0000259" key="9">
    <source>
        <dbReference type="Pfam" id="PF17681"/>
    </source>
</evidence>
<dbReference type="GO" id="GO:0000278">
    <property type="term" value="P:mitotic cell cycle"/>
    <property type="evidence" value="ECO:0007669"/>
    <property type="project" value="TreeGrafter"/>
</dbReference>
<comment type="similarity">
    <text evidence="2">Belongs to the TUBGCP family.</text>
</comment>
<dbReference type="InterPro" id="IPR040457">
    <property type="entry name" value="GCP_C"/>
</dbReference>
<feature type="domain" description="Gamma tubulin complex component C-terminal" evidence="8">
    <location>
        <begin position="489"/>
        <end position="825"/>
    </location>
</feature>
<dbReference type="InterPro" id="IPR007259">
    <property type="entry name" value="GCP"/>
</dbReference>
<evidence type="ECO:0000313" key="10">
    <source>
        <dbReference type="EMBL" id="CAB3380131.1"/>
    </source>
</evidence>
<evidence type="ECO:0000256" key="1">
    <source>
        <dbReference type="ARBA" id="ARBA00004245"/>
    </source>
</evidence>
<keyword evidence="5" id="KW-0206">Cytoskeleton</keyword>
<dbReference type="GO" id="GO:0000930">
    <property type="term" value="C:gamma-tubulin complex"/>
    <property type="evidence" value="ECO:0007669"/>
    <property type="project" value="TreeGrafter"/>
</dbReference>
<keyword evidence="4" id="KW-0493">Microtubule</keyword>
<reference evidence="10 11" key="1">
    <citation type="submission" date="2020-04" db="EMBL/GenBank/DDBJ databases">
        <authorList>
            <person name="Alioto T."/>
            <person name="Alioto T."/>
            <person name="Gomez Garrido J."/>
        </authorList>
    </citation>
    <scope>NUCLEOTIDE SEQUENCE [LARGE SCALE GENOMIC DNA]</scope>
</reference>
<evidence type="ECO:0000256" key="7">
    <source>
        <dbReference type="SAM" id="MobiDB-lite"/>
    </source>
</evidence>
<evidence type="ECO:0000256" key="3">
    <source>
        <dbReference type="ARBA" id="ARBA00022490"/>
    </source>
</evidence>
<dbReference type="GO" id="GO:0005874">
    <property type="term" value="C:microtubule"/>
    <property type="evidence" value="ECO:0007669"/>
    <property type="project" value="UniProtKB-KW"/>
</dbReference>
<evidence type="ECO:0000256" key="4">
    <source>
        <dbReference type="ARBA" id="ARBA00022701"/>
    </source>
</evidence>
<dbReference type="GO" id="GO:0031122">
    <property type="term" value="P:cytoplasmic microtubule organization"/>
    <property type="evidence" value="ECO:0007669"/>
    <property type="project" value="TreeGrafter"/>
</dbReference>
<feature type="coiled-coil region" evidence="6">
    <location>
        <begin position="269"/>
        <end position="296"/>
    </location>
</feature>
<evidence type="ECO:0000256" key="5">
    <source>
        <dbReference type="ARBA" id="ARBA00023212"/>
    </source>
</evidence>
<comment type="subcellular location">
    <subcellularLocation>
        <location evidence="1">Cytoplasm</location>
        <location evidence="1">Cytoskeleton</location>
    </subcellularLocation>
</comment>
<evidence type="ECO:0000256" key="6">
    <source>
        <dbReference type="SAM" id="Coils"/>
    </source>
</evidence>
<feature type="region of interest" description="Disordered" evidence="7">
    <location>
        <begin position="134"/>
        <end position="158"/>
    </location>
</feature>
<keyword evidence="11" id="KW-1185">Reference proteome</keyword>
<evidence type="ECO:0000256" key="2">
    <source>
        <dbReference type="ARBA" id="ARBA00010337"/>
    </source>
</evidence>
<dbReference type="GO" id="GO:0000922">
    <property type="term" value="C:spindle pole"/>
    <property type="evidence" value="ECO:0007669"/>
    <property type="project" value="InterPro"/>
</dbReference>